<dbReference type="InterPro" id="IPR035994">
    <property type="entry name" value="Nucleoside_phosphorylase_sf"/>
</dbReference>
<evidence type="ECO:0000256" key="1">
    <source>
        <dbReference type="SAM" id="MobiDB-lite"/>
    </source>
</evidence>
<evidence type="ECO:0000259" key="2">
    <source>
        <dbReference type="Pfam" id="PF01048"/>
    </source>
</evidence>
<dbReference type="GO" id="GO:0009116">
    <property type="term" value="P:nucleoside metabolic process"/>
    <property type="evidence" value="ECO:0007669"/>
    <property type="project" value="InterPro"/>
</dbReference>
<dbReference type="AlphaFoldDB" id="A0A6J4QXR0"/>
<reference evidence="3" key="1">
    <citation type="submission" date="2020-02" db="EMBL/GenBank/DDBJ databases">
        <authorList>
            <person name="Meier V. D."/>
        </authorList>
    </citation>
    <scope>NUCLEOTIDE SEQUENCE</scope>
    <source>
        <strain evidence="3">AVDCRST_MAG14</strain>
    </source>
</reference>
<dbReference type="CDD" id="cd09007">
    <property type="entry name" value="NP-I_spr0068"/>
    <property type="match status" value="1"/>
</dbReference>
<sequence>MSHESYAEPSIFTATNLLREARRQKCVDHGRVPPICVLDPDGDIVDYLRETGQAEADPHWACYHSRLYVYEQGGVSYGIIGRAVGAPFAVLLAEELFASGCRLLISVTSAGQISPAGPPPYFVLIERALRDEGTSYHYTPPSPYSLLQPGLAEMLRGAFEGEAVPVARGTVWTTDAPFRETATEVERHRSAGILAVEMEAAALYAFAEATGNPVVCFAHVTNQMASIEGDFEKGAASGSTDALRMIGATAERWLARNGPGEAAAGPPGIRARGDRS</sequence>
<dbReference type="SUPFAM" id="SSF53167">
    <property type="entry name" value="Purine and uridine phosphorylases"/>
    <property type="match status" value="1"/>
</dbReference>
<feature type="region of interest" description="Disordered" evidence="1">
    <location>
        <begin position="256"/>
        <end position="276"/>
    </location>
</feature>
<name>A0A6J4QXR0_9ACTN</name>
<evidence type="ECO:0000313" key="3">
    <source>
        <dbReference type="EMBL" id="CAA9458033.1"/>
    </source>
</evidence>
<dbReference type="Gene3D" id="3.40.50.1580">
    <property type="entry name" value="Nucleoside phosphorylase domain"/>
    <property type="match status" value="1"/>
</dbReference>
<dbReference type="InterPro" id="IPR000845">
    <property type="entry name" value="Nucleoside_phosphorylase_d"/>
</dbReference>
<feature type="compositionally biased region" description="Low complexity" evidence="1">
    <location>
        <begin position="256"/>
        <end position="270"/>
    </location>
</feature>
<dbReference type="GO" id="GO:0003824">
    <property type="term" value="F:catalytic activity"/>
    <property type="evidence" value="ECO:0007669"/>
    <property type="project" value="InterPro"/>
</dbReference>
<feature type="domain" description="Nucleoside phosphorylase" evidence="2">
    <location>
        <begin position="35"/>
        <end position="230"/>
    </location>
</feature>
<organism evidence="3">
    <name type="scientific">uncultured Rubrobacteraceae bacterium</name>
    <dbReference type="NCBI Taxonomy" id="349277"/>
    <lineage>
        <taxon>Bacteria</taxon>
        <taxon>Bacillati</taxon>
        <taxon>Actinomycetota</taxon>
        <taxon>Rubrobacteria</taxon>
        <taxon>Rubrobacterales</taxon>
        <taxon>Rubrobacteraceae</taxon>
        <taxon>environmental samples</taxon>
    </lineage>
</organism>
<dbReference type="Pfam" id="PF01048">
    <property type="entry name" value="PNP_UDP_1"/>
    <property type="match status" value="1"/>
</dbReference>
<dbReference type="EMBL" id="CADCVG010000081">
    <property type="protein sequence ID" value="CAA9458033.1"/>
    <property type="molecule type" value="Genomic_DNA"/>
</dbReference>
<protein>
    <submittedName>
        <fullName evidence="3">Purine and other phosphorylases, family 1</fullName>
    </submittedName>
</protein>
<proteinExistence type="predicted"/>
<accession>A0A6J4QXR0</accession>
<gene>
    <name evidence="3" type="ORF">AVDCRST_MAG14-1930</name>
</gene>